<dbReference type="EMBL" id="MCFD01000008">
    <property type="protein sequence ID" value="ORX69145.1"/>
    <property type="molecule type" value="Genomic_DNA"/>
</dbReference>
<keyword evidence="4" id="KW-0813">Transport</keyword>
<comment type="subcellular location">
    <subcellularLocation>
        <location evidence="1">Nucleus envelope</location>
    </subcellularLocation>
    <subcellularLocation>
        <location evidence="4">Nucleus</location>
        <location evidence="4">Nuclear pore complex</location>
    </subcellularLocation>
</comment>
<dbReference type="GO" id="GO:0016973">
    <property type="term" value="P:poly(A)+ mRNA export from nucleus"/>
    <property type="evidence" value="ECO:0007669"/>
    <property type="project" value="TreeGrafter"/>
</dbReference>
<accession>A0A1Y1W706</accession>
<evidence type="ECO:0000256" key="2">
    <source>
        <dbReference type="ARBA" id="ARBA00010186"/>
    </source>
</evidence>
<keyword evidence="3 4" id="KW-0539">Nucleus</keyword>
<protein>
    <recommendedName>
        <fullName evidence="4">Nuclear pore protein</fullName>
    </recommendedName>
</protein>
<dbReference type="Proteomes" id="UP000193922">
    <property type="component" value="Unassembled WGS sequence"/>
</dbReference>
<keyword evidence="4" id="KW-0509">mRNA transport</keyword>
<name>A0A1Y1W706_9FUNG</name>
<comment type="similarity">
    <text evidence="2 4">Belongs to the nucleoporin interacting component (NIC) family.</text>
</comment>
<dbReference type="RefSeq" id="XP_040742877.1">
    <property type="nucleotide sequence ID" value="XM_040884239.1"/>
</dbReference>
<evidence type="ECO:0000313" key="5">
    <source>
        <dbReference type="EMBL" id="ORX69145.1"/>
    </source>
</evidence>
<organism evidence="5 6">
    <name type="scientific">Linderina pennispora</name>
    <dbReference type="NCBI Taxonomy" id="61395"/>
    <lineage>
        <taxon>Eukaryota</taxon>
        <taxon>Fungi</taxon>
        <taxon>Fungi incertae sedis</taxon>
        <taxon>Zoopagomycota</taxon>
        <taxon>Kickxellomycotina</taxon>
        <taxon>Kickxellomycetes</taxon>
        <taxon>Kickxellales</taxon>
        <taxon>Kickxellaceae</taxon>
        <taxon>Linderina</taxon>
    </lineage>
</organism>
<dbReference type="InterPro" id="IPR007231">
    <property type="entry name" value="Nucleoporin_int_Nup93/Nic96"/>
</dbReference>
<dbReference type="GO" id="GO:0006606">
    <property type="term" value="P:protein import into nucleus"/>
    <property type="evidence" value="ECO:0007669"/>
    <property type="project" value="TreeGrafter"/>
</dbReference>
<dbReference type="GO" id="GO:0017056">
    <property type="term" value="F:structural constituent of nuclear pore"/>
    <property type="evidence" value="ECO:0007669"/>
    <property type="project" value="InterPro"/>
</dbReference>
<proteinExistence type="inferred from homology"/>
<dbReference type="PANTHER" id="PTHR11225">
    <property type="entry name" value="NUCLEAR PORE COMPLEX PROTEIN NUP93 NUCLEOPORIN NUP93 DEAD EYE PROTEIN"/>
    <property type="match status" value="1"/>
</dbReference>
<dbReference type="PANTHER" id="PTHR11225:SF4">
    <property type="entry name" value="NUCLEAR PORE COMPLEX PROTEIN NUP93"/>
    <property type="match status" value="1"/>
</dbReference>
<dbReference type="GO" id="GO:0005643">
    <property type="term" value="C:nuclear pore"/>
    <property type="evidence" value="ECO:0007669"/>
    <property type="project" value="UniProtKB-SubCell"/>
</dbReference>
<evidence type="ECO:0000256" key="1">
    <source>
        <dbReference type="ARBA" id="ARBA00004259"/>
    </source>
</evidence>
<feature type="non-terminal residue" evidence="5">
    <location>
        <position position="816"/>
    </location>
</feature>
<dbReference type="STRING" id="61395.A0A1Y1W706"/>
<evidence type="ECO:0000313" key="6">
    <source>
        <dbReference type="Proteomes" id="UP000193922"/>
    </source>
</evidence>
<dbReference type="AlphaFoldDB" id="A0A1Y1W706"/>
<feature type="non-terminal residue" evidence="5">
    <location>
        <position position="1"/>
    </location>
</feature>
<gene>
    <name evidence="5" type="ORF">DL89DRAFT_213273</name>
</gene>
<evidence type="ECO:0000256" key="3">
    <source>
        <dbReference type="ARBA" id="ARBA00023242"/>
    </source>
</evidence>
<keyword evidence="6" id="KW-1185">Reference proteome</keyword>
<reference evidence="5 6" key="1">
    <citation type="submission" date="2016-07" db="EMBL/GenBank/DDBJ databases">
        <title>Pervasive Adenine N6-methylation of Active Genes in Fungi.</title>
        <authorList>
            <consortium name="DOE Joint Genome Institute"/>
            <person name="Mondo S.J."/>
            <person name="Dannebaum R.O."/>
            <person name="Kuo R.C."/>
            <person name="Labutti K."/>
            <person name="Haridas S."/>
            <person name="Kuo A."/>
            <person name="Salamov A."/>
            <person name="Ahrendt S.R."/>
            <person name="Lipzen A."/>
            <person name="Sullivan W."/>
            <person name="Andreopoulos W.B."/>
            <person name="Clum A."/>
            <person name="Lindquist E."/>
            <person name="Daum C."/>
            <person name="Ramamoorthy G.K."/>
            <person name="Gryganskyi A."/>
            <person name="Culley D."/>
            <person name="Magnuson J.K."/>
            <person name="James T.Y."/>
            <person name="O'Malley M.A."/>
            <person name="Stajich J.E."/>
            <person name="Spatafora J.W."/>
            <person name="Visel A."/>
            <person name="Grigoriev I.V."/>
        </authorList>
    </citation>
    <scope>NUCLEOTIDE SEQUENCE [LARGE SCALE GENOMIC DNA]</scope>
    <source>
        <strain evidence="5 6">ATCC 12442</strain>
    </source>
</reference>
<dbReference type="GeneID" id="63800887"/>
<comment type="caution">
    <text evidence="5">The sequence shown here is derived from an EMBL/GenBank/DDBJ whole genome shotgun (WGS) entry which is preliminary data.</text>
</comment>
<keyword evidence="4" id="KW-0653">Protein transport</keyword>
<evidence type="ECO:0000256" key="4">
    <source>
        <dbReference type="RuleBase" id="RU364035"/>
    </source>
</evidence>
<dbReference type="Pfam" id="PF04097">
    <property type="entry name" value="Nic96"/>
    <property type="match status" value="1"/>
</dbReference>
<keyword evidence="4" id="KW-0906">Nuclear pore complex</keyword>
<keyword evidence="4" id="KW-0472">Membrane</keyword>
<sequence>SLNNLLEESKRLNAHLASSEIPTVQRGIGLLESESRKLVARSVRHGRTLDPRAQSLLASSGVDTDELMESSASAALLNAFELLQPKYDANVESFLAQQQEQSIISAIEESELSTLDDLDRHMVSHMQSVWEDTQKRLFEELGQYQGIDPHSMLDGAQGSSVFDLGGVDKVVQPRVARYAEVIKSLNNARVASKPFDLVAGLEKASSESFQELRSKQVGQTWSLLASYAAGNPSDVASAACKYLEKTFVEHIDNVIAQYPREANVGGVPSVHRRIEGYLKIHFARNYAPEFLEAFENQAIWAHMYMLYRCGYAEELLKYAVDLEDVIVDSDPGFVAHLKAFIKGAAQVRSSIATTNTSLQDPYKAALYRVIGRGNVPKKATIEVTQTTEDYMWAHLAMVRDSAKLADAGQPRSTLESLQELVLKFGPSHFDSNGANPLLYFRVLLLCGLFAHAIDYLARVDQYQVEAVHTAIALANMGRLSVPGGDSAGTFTNFLVDEGGQTSLDFTKLVVHYARALPPTMTDDAAQYLLLLTLPGLGKAEPARGRQIRLCQQALIHALYENRQYARYLGDISADGKHLPGYLEKYLVLMGLRTSDQFSQTIVNKLADHSRDEGRLTDTVMLYNLAKRHSSVLNVLSKQLGEVLFMRSNGRKNEADALADVEGVARTVLQYYRQHDNIARDLDTNAVSTCNTLLEIIDFLRAHERGAYEQALEFVAHTGLLPLSGDITEATQHADRIRTLDDSITKNFSLILLAAMDTLLNLYLGLKESAFLDTVKQSNMLILRQKARGLMVFAGMIQFRMPSDTYAKLNRMDVFMN</sequence>
<dbReference type="OrthoDB" id="203824at2759"/>
<keyword evidence="4" id="KW-0811">Translocation</keyword>